<evidence type="ECO:0000256" key="7">
    <source>
        <dbReference type="ARBA" id="ARBA00022777"/>
    </source>
</evidence>
<dbReference type="SUPFAM" id="SSF56112">
    <property type="entry name" value="Protein kinase-like (PK-like)"/>
    <property type="match status" value="1"/>
</dbReference>
<evidence type="ECO:0000313" key="14">
    <source>
        <dbReference type="EMBL" id="GIH07243.1"/>
    </source>
</evidence>
<evidence type="ECO:0000256" key="9">
    <source>
        <dbReference type="ARBA" id="ARBA00022842"/>
    </source>
</evidence>
<comment type="catalytic activity">
    <reaction evidence="10">
        <text>L-threonyl-[protein] + ATP = O-phospho-L-threonyl-[protein] + ADP + H(+)</text>
        <dbReference type="Rhea" id="RHEA:46608"/>
        <dbReference type="Rhea" id="RHEA-COMP:11060"/>
        <dbReference type="Rhea" id="RHEA-COMP:11605"/>
        <dbReference type="ChEBI" id="CHEBI:15378"/>
        <dbReference type="ChEBI" id="CHEBI:30013"/>
        <dbReference type="ChEBI" id="CHEBI:30616"/>
        <dbReference type="ChEBI" id="CHEBI:61977"/>
        <dbReference type="ChEBI" id="CHEBI:456216"/>
        <dbReference type="EC" id="2.7.11.1"/>
    </reaction>
</comment>
<evidence type="ECO:0000256" key="8">
    <source>
        <dbReference type="ARBA" id="ARBA00022840"/>
    </source>
</evidence>
<dbReference type="EMBL" id="BONY01000035">
    <property type="protein sequence ID" value="GIH07243.1"/>
    <property type="molecule type" value="Genomic_DNA"/>
</dbReference>
<comment type="similarity">
    <text evidence="1">Belongs to the protein kinase superfamily. RIO-type Ser/Thr kinase family.</text>
</comment>
<dbReference type="InterPro" id="IPR000687">
    <property type="entry name" value="RIO_kinase"/>
</dbReference>
<dbReference type="GO" id="GO:0005524">
    <property type="term" value="F:ATP binding"/>
    <property type="evidence" value="ECO:0007669"/>
    <property type="project" value="UniProtKB-KW"/>
</dbReference>
<proteinExistence type="inferred from homology"/>
<gene>
    <name evidence="14" type="ORF">Rhe02_53100</name>
</gene>
<keyword evidence="9" id="KW-0460">Magnesium</keyword>
<dbReference type="AlphaFoldDB" id="A0A8J3VIT0"/>
<dbReference type="InterPro" id="IPR008266">
    <property type="entry name" value="Tyr_kinase_AS"/>
</dbReference>
<reference evidence="14" key="1">
    <citation type="submission" date="2021-01" db="EMBL/GenBank/DDBJ databases">
        <title>Whole genome shotgun sequence of Rhizocola hellebori NBRC 109834.</title>
        <authorList>
            <person name="Komaki H."/>
            <person name="Tamura T."/>
        </authorList>
    </citation>
    <scope>NUCLEOTIDE SEQUENCE</scope>
    <source>
        <strain evidence="14">NBRC 109834</strain>
    </source>
</reference>
<dbReference type="RefSeq" id="WP_203911041.1">
    <property type="nucleotide sequence ID" value="NZ_BONY01000035.1"/>
</dbReference>
<dbReference type="PANTHER" id="PTHR45723">
    <property type="entry name" value="SERINE/THREONINE-PROTEIN KINASE RIO1"/>
    <property type="match status" value="1"/>
</dbReference>
<evidence type="ECO:0000256" key="10">
    <source>
        <dbReference type="ARBA" id="ARBA00047899"/>
    </source>
</evidence>
<evidence type="ECO:0000259" key="13">
    <source>
        <dbReference type="SMART" id="SM00090"/>
    </source>
</evidence>
<feature type="region of interest" description="Disordered" evidence="12">
    <location>
        <begin position="17"/>
        <end position="46"/>
    </location>
</feature>
<accession>A0A8J3VIT0</accession>
<dbReference type="Proteomes" id="UP000612899">
    <property type="component" value="Unassembled WGS sequence"/>
</dbReference>
<organism evidence="14 15">
    <name type="scientific">Rhizocola hellebori</name>
    <dbReference type="NCBI Taxonomy" id="1392758"/>
    <lineage>
        <taxon>Bacteria</taxon>
        <taxon>Bacillati</taxon>
        <taxon>Actinomycetota</taxon>
        <taxon>Actinomycetes</taxon>
        <taxon>Micromonosporales</taxon>
        <taxon>Micromonosporaceae</taxon>
        <taxon>Rhizocola</taxon>
    </lineage>
</organism>
<feature type="domain" description="RIO kinase" evidence="13">
    <location>
        <begin position="38"/>
        <end position="295"/>
    </location>
</feature>
<comment type="caution">
    <text evidence="14">The sequence shown here is derived from an EMBL/GenBank/DDBJ whole genome shotgun (WGS) entry which is preliminary data.</text>
</comment>
<evidence type="ECO:0000256" key="6">
    <source>
        <dbReference type="ARBA" id="ARBA00022741"/>
    </source>
</evidence>
<dbReference type="PROSITE" id="PS00109">
    <property type="entry name" value="PROTEIN_KINASE_TYR"/>
    <property type="match status" value="1"/>
</dbReference>
<dbReference type="SMART" id="SM00090">
    <property type="entry name" value="RIO"/>
    <property type="match status" value="1"/>
</dbReference>
<evidence type="ECO:0000256" key="1">
    <source>
        <dbReference type="ARBA" id="ARBA00009196"/>
    </source>
</evidence>
<comment type="catalytic activity">
    <reaction evidence="11">
        <text>L-seryl-[protein] + ATP = O-phospho-L-seryl-[protein] + ADP + H(+)</text>
        <dbReference type="Rhea" id="RHEA:17989"/>
        <dbReference type="Rhea" id="RHEA-COMP:9863"/>
        <dbReference type="Rhea" id="RHEA-COMP:11604"/>
        <dbReference type="ChEBI" id="CHEBI:15378"/>
        <dbReference type="ChEBI" id="CHEBI:29999"/>
        <dbReference type="ChEBI" id="CHEBI:30616"/>
        <dbReference type="ChEBI" id="CHEBI:83421"/>
        <dbReference type="ChEBI" id="CHEBI:456216"/>
        <dbReference type="EC" id="2.7.11.1"/>
    </reaction>
</comment>
<evidence type="ECO:0000256" key="3">
    <source>
        <dbReference type="ARBA" id="ARBA00022527"/>
    </source>
</evidence>
<evidence type="ECO:0000256" key="5">
    <source>
        <dbReference type="ARBA" id="ARBA00022723"/>
    </source>
</evidence>
<name>A0A8J3VIT0_9ACTN</name>
<keyword evidence="3" id="KW-0723">Serine/threonine-protein kinase</keyword>
<keyword evidence="5" id="KW-0479">Metal-binding</keyword>
<dbReference type="InterPro" id="IPR051272">
    <property type="entry name" value="RIO-type_Ser/Thr_kinase"/>
</dbReference>
<evidence type="ECO:0000256" key="12">
    <source>
        <dbReference type="SAM" id="MobiDB-lite"/>
    </source>
</evidence>
<keyword evidence="15" id="KW-1185">Reference proteome</keyword>
<dbReference type="InterPro" id="IPR018934">
    <property type="entry name" value="RIO_dom"/>
</dbReference>
<evidence type="ECO:0000313" key="15">
    <source>
        <dbReference type="Proteomes" id="UP000612899"/>
    </source>
</evidence>
<keyword evidence="8" id="KW-0067">ATP-binding</keyword>
<keyword evidence="6" id="KW-0547">Nucleotide-binding</keyword>
<dbReference type="GO" id="GO:0004674">
    <property type="term" value="F:protein serine/threonine kinase activity"/>
    <property type="evidence" value="ECO:0007669"/>
    <property type="project" value="UniProtKB-KW"/>
</dbReference>
<dbReference type="GO" id="GO:0046872">
    <property type="term" value="F:metal ion binding"/>
    <property type="evidence" value="ECO:0007669"/>
    <property type="project" value="UniProtKB-KW"/>
</dbReference>
<evidence type="ECO:0000256" key="11">
    <source>
        <dbReference type="ARBA" id="ARBA00048679"/>
    </source>
</evidence>
<dbReference type="Pfam" id="PF01163">
    <property type="entry name" value="RIO1"/>
    <property type="match status" value="1"/>
</dbReference>
<dbReference type="EC" id="2.7.11.1" evidence="2"/>
<dbReference type="InterPro" id="IPR011009">
    <property type="entry name" value="Kinase-like_dom_sf"/>
</dbReference>
<evidence type="ECO:0000256" key="4">
    <source>
        <dbReference type="ARBA" id="ARBA00022679"/>
    </source>
</evidence>
<evidence type="ECO:0000256" key="2">
    <source>
        <dbReference type="ARBA" id="ARBA00012513"/>
    </source>
</evidence>
<sequence length="300" mass="34118">MRKQKRRFDDDDLDLTFEKSYSEEEEWDETSDKPETGDRWSTWDLSTPLERGPRPYPEWLVTELAAVDFEHGVLKTGKEADACLITRAVPGTDRSCMLVAKRYRSHDHRMFHRDSGYLEGRKDRASRVNRAMEKRTEFGKEAIAGRWAMAEFNSLILLWQTCQQLGIEPFVPYPVQILGTEVLMQYVGSPDGVAAERLATVRGDDADIADLWQQMLLALRVMSRAGYTHGDLSPYNILVHEGRLVVIDLPQIVDLVANPQGRRFLERDVHNVVTWFAARGVADLDEAALVGELLAEAGVR</sequence>
<keyword evidence="4" id="KW-0808">Transferase</keyword>
<protein>
    <recommendedName>
        <fullName evidence="2">non-specific serine/threonine protein kinase</fullName>
        <ecNumber evidence="2">2.7.11.1</ecNumber>
    </recommendedName>
</protein>
<keyword evidence="7 14" id="KW-0418">Kinase</keyword>
<dbReference type="Gene3D" id="1.10.510.10">
    <property type="entry name" value="Transferase(Phosphotransferase) domain 1"/>
    <property type="match status" value="1"/>
</dbReference>